<evidence type="ECO:0000256" key="3">
    <source>
        <dbReference type="SAM" id="MobiDB-lite"/>
    </source>
</evidence>
<gene>
    <name evidence="5" type="ORF">MNOR_LOCUS9385</name>
</gene>
<proteinExistence type="predicted"/>
<dbReference type="InterPro" id="IPR001895">
    <property type="entry name" value="RASGEF_cat_dom"/>
</dbReference>
<feature type="region of interest" description="Disordered" evidence="3">
    <location>
        <begin position="1"/>
        <end position="45"/>
    </location>
</feature>
<dbReference type="AlphaFoldDB" id="A0AAV2QAS3"/>
<sequence>MRYSEMPRDTSCDSLKPLRINESVLDSDEESEVGSSGCGGGRSGMPMPMCARGTSPPSSVYRKVLQETQEDHSDGIKALTKAACSYGTLPRMHNQKGMTLPIAARTPKDIDGGPPILDLLRVSPEDLATQITRLDFPVFKAITPDELTCCGWTKKDKLKLAPNVVQLTRRFNH</sequence>
<dbReference type="GO" id="GO:0007265">
    <property type="term" value="P:Ras protein signal transduction"/>
    <property type="evidence" value="ECO:0007669"/>
    <property type="project" value="TreeGrafter"/>
</dbReference>
<dbReference type="InterPro" id="IPR036964">
    <property type="entry name" value="RASGEF_cat_dom_sf"/>
</dbReference>
<dbReference type="PANTHER" id="PTHR23113">
    <property type="entry name" value="GUANINE NUCLEOTIDE EXCHANGE FACTOR"/>
    <property type="match status" value="1"/>
</dbReference>
<protein>
    <recommendedName>
        <fullName evidence="4">Ras-GEF domain-containing protein</fullName>
    </recommendedName>
</protein>
<evidence type="ECO:0000313" key="5">
    <source>
        <dbReference type="EMBL" id="CAL4074019.1"/>
    </source>
</evidence>
<dbReference type="Proteomes" id="UP001497623">
    <property type="component" value="Unassembled WGS sequence"/>
</dbReference>
<dbReference type="GO" id="GO:0005886">
    <property type="term" value="C:plasma membrane"/>
    <property type="evidence" value="ECO:0007669"/>
    <property type="project" value="TreeGrafter"/>
</dbReference>
<reference evidence="5 6" key="1">
    <citation type="submission" date="2024-05" db="EMBL/GenBank/DDBJ databases">
        <authorList>
            <person name="Wallberg A."/>
        </authorList>
    </citation>
    <scope>NUCLEOTIDE SEQUENCE [LARGE SCALE GENOMIC DNA]</scope>
</reference>
<organism evidence="5 6">
    <name type="scientific">Meganyctiphanes norvegica</name>
    <name type="common">Northern krill</name>
    <name type="synonym">Thysanopoda norvegica</name>
    <dbReference type="NCBI Taxonomy" id="48144"/>
    <lineage>
        <taxon>Eukaryota</taxon>
        <taxon>Metazoa</taxon>
        <taxon>Ecdysozoa</taxon>
        <taxon>Arthropoda</taxon>
        <taxon>Crustacea</taxon>
        <taxon>Multicrustacea</taxon>
        <taxon>Malacostraca</taxon>
        <taxon>Eumalacostraca</taxon>
        <taxon>Eucarida</taxon>
        <taxon>Euphausiacea</taxon>
        <taxon>Euphausiidae</taxon>
        <taxon>Meganyctiphanes</taxon>
    </lineage>
</organism>
<feature type="domain" description="Ras-GEF" evidence="4">
    <location>
        <begin position="123"/>
        <end position="173"/>
    </location>
</feature>
<accession>A0AAV2QAS3</accession>
<feature type="compositionally biased region" description="Basic and acidic residues" evidence="3">
    <location>
        <begin position="1"/>
        <end position="11"/>
    </location>
</feature>
<keyword evidence="6" id="KW-1185">Reference proteome</keyword>
<dbReference type="Pfam" id="PF00617">
    <property type="entry name" value="RasGEF"/>
    <property type="match status" value="1"/>
</dbReference>
<dbReference type="Gene3D" id="1.10.840.10">
    <property type="entry name" value="Ras guanine-nucleotide exchange factors catalytic domain"/>
    <property type="match status" value="1"/>
</dbReference>
<evidence type="ECO:0000256" key="2">
    <source>
        <dbReference type="PROSITE-ProRule" id="PRU00168"/>
    </source>
</evidence>
<dbReference type="PROSITE" id="PS50009">
    <property type="entry name" value="RASGEF_CAT"/>
    <property type="match status" value="1"/>
</dbReference>
<evidence type="ECO:0000256" key="1">
    <source>
        <dbReference type="ARBA" id="ARBA00022658"/>
    </source>
</evidence>
<name>A0AAV2QAS3_MEGNR</name>
<dbReference type="SUPFAM" id="SSF48366">
    <property type="entry name" value="Ras GEF"/>
    <property type="match status" value="1"/>
</dbReference>
<dbReference type="GO" id="GO:0005085">
    <property type="term" value="F:guanyl-nucleotide exchange factor activity"/>
    <property type="evidence" value="ECO:0007669"/>
    <property type="project" value="UniProtKB-KW"/>
</dbReference>
<comment type="caution">
    <text evidence="5">The sequence shown here is derived from an EMBL/GenBank/DDBJ whole genome shotgun (WGS) entry which is preliminary data.</text>
</comment>
<evidence type="ECO:0000313" key="6">
    <source>
        <dbReference type="Proteomes" id="UP001497623"/>
    </source>
</evidence>
<dbReference type="PANTHER" id="PTHR23113:SF368">
    <property type="entry name" value="CELL DIVISION CONTROL PROTEIN 25"/>
    <property type="match status" value="1"/>
</dbReference>
<feature type="non-terminal residue" evidence="5">
    <location>
        <position position="173"/>
    </location>
</feature>
<dbReference type="InterPro" id="IPR023578">
    <property type="entry name" value="Ras_GEF_dom_sf"/>
</dbReference>
<keyword evidence="1 2" id="KW-0344">Guanine-nucleotide releasing factor</keyword>
<dbReference type="EMBL" id="CAXKWB010004529">
    <property type="protein sequence ID" value="CAL4074019.1"/>
    <property type="molecule type" value="Genomic_DNA"/>
</dbReference>
<dbReference type="InterPro" id="IPR008937">
    <property type="entry name" value="Ras-like_GEF"/>
</dbReference>
<evidence type="ECO:0000259" key="4">
    <source>
        <dbReference type="PROSITE" id="PS50009"/>
    </source>
</evidence>